<evidence type="ECO:0000256" key="4">
    <source>
        <dbReference type="ARBA" id="ARBA00022519"/>
    </source>
</evidence>
<evidence type="ECO:0000256" key="9">
    <source>
        <dbReference type="SAM" id="Phobius"/>
    </source>
</evidence>
<dbReference type="Proteomes" id="UP000526307">
    <property type="component" value="Unassembled WGS sequence"/>
</dbReference>
<dbReference type="PANTHER" id="PTHR30574">
    <property type="entry name" value="INNER MEMBRANE PROTEIN YEDE"/>
    <property type="match status" value="1"/>
</dbReference>
<evidence type="ECO:0000256" key="2">
    <source>
        <dbReference type="ARBA" id="ARBA00022448"/>
    </source>
</evidence>
<comment type="similarity">
    <text evidence="8">Belongs to the TsuA/YedE (TC 9.B.102) family.</text>
</comment>
<dbReference type="AlphaFoldDB" id="A0A7Y8VS77"/>
<feature type="transmembrane region" description="Helical" evidence="9">
    <location>
        <begin position="13"/>
        <end position="30"/>
    </location>
</feature>
<dbReference type="InterPro" id="IPR007272">
    <property type="entry name" value="Sulf_transp_TsuA/YedE"/>
</dbReference>
<keyword evidence="4" id="KW-0997">Cell inner membrane</keyword>
<keyword evidence="3" id="KW-1003">Cell membrane</keyword>
<evidence type="ECO:0000256" key="1">
    <source>
        <dbReference type="ARBA" id="ARBA00004429"/>
    </source>
</evidence>
<dbReference type="PANTHER" id="PTHR30574:SF1">
    <property type="entry name" value="SULPHUR TRANSPORT DOMAIN-CONTAINING PROTEIN"/>
    <property type="match status" value="1"/>
</dbReference>
<comment type="caution">
    <text evidence="10">The sequence shown here is derived from an EMBL/GenBank/DDBJ whole genome shotgun (WGS) entry which is preliminary data.</text>
</comment>
<dbReference type="Pfam" id="PF04143">
    <property type="entry name" value="Sulf_transp"/>
    <property type="match status" value="1"/>
</dbReference>
<evidence type="ECO:0000313" key="11">
    <source>
        <dbReference type="Proteomes" id="UP000526307"/>
    </source>
</evidence>
<evidence type="ECO:0000256" key="3">
    <source>
        <dbReference type="ARBA" id="ARBA00022475"/>
    </source>
</evidence>
<evidence type="ECO:0000256" key="5">
    <source>
        <dbReference type="ARBA" id="ARBA00022692"/>
    </source>
</evidence>
<evidence type="ECO:0000256" key="7">
    <source>
        <dbReference type="ARBA" id="ARBA00023136"/>
    </source>
</evidence>
<sequence>MVYNRTDGVGWDNLVIIGIILGSFATAFISKEFSIVKTNKKIVIRTIIGSMLMGVGAVWAKGCLIGNGLVATSQLATRAWLALLFITLGIWFGAWLLYVRGSQTTRS</sequence>
<reference evidence="10 11" key="1">
    <citation type="submission" date="2020-06" db="EMBL/GenBank/DDBJ databases">
        <title>Mogibacterium timidum strain W9173 genomic sequence.</title>
        <authorList>
            <person name="Wade W.G."/>
            <person name="Johnston C.D."/>
            <person name="Chen T."/>
            <person name="Dewhirst F.E."/>
        </authorList>
    </citation>
    <scope>NUCLEOTIDE SEQUENCE [LARGE SCALE GENOMIC DNA]</scope>
    <source>
        <strain evidence="10 11">W9173</strain>
    </source>
</reference>
<protein>
    <submittedName>
        <fullName evidence="10">YeeE/YedE family protein</fullName>
    </submittedName>
</protein>
<keyword evidence="5 9" id="KW-0812">Transmembrane</keyword>
<proteinExistence type="inferred from homology"/>
<evidence type="ECO:0000256" key="8">
    <source>
        <dbReference type="ARBA" id="ARBA00035655"/>
    </source>
</evidence>
<name>A0A7Y8VS77_9FIRM</name>
<keyword evidence="7 9" id="KW-0472">Membrane</keyword>
<keyword evidence="6 9" id="KW-1133">Transmembrane helix</keyword>
<accession>A0A7Y8VS77</accession>
<comment type="subcellular location">
    <subcellularLocation>
        <location evidence="1">Cell inner membrane</location>
        <topology evidence="1">Multi-pass membrane protein</topology>
    </subcellularLocation>
</comment>
<feature type="transmembrane region" description="Helical" evidence="9">
    <location>
        <begin position="42"/>
        <end position="60"/>
    </location>
</feature>
<dbReference type="EMBL" id="JABXYR010000002">
    <property type="protein sequence ID" value="NWO23671.1"/>
    <property type="molecule type" value="Genomic_DNA"/>
</dbReference>
<feature type="transmembrane region" description="Helical" evidence="9">
    <location>
        <begin position="80"/>
        <end position="99"/>
    </location>
</feature>
<evidence type="ECO:0000256" key="6">
    <source>
        <dbReference type="ARBA" id="ARBA00022989"/>
    </source>
</evidence>
<gene>
    <name evidence="10" type="ORF">HW270_06295</name>
</gene>
<dbReference type="GO" id="GO:0005886">
    <property type="term" value="C:plasma membrane"/>
    <property type="evidence" value="ECO:0007669"/>
    <property type="project" value="UniProtKB-SubCell"/>
</dbReference>
<evidence type="ECO:0000313" key="10">
    <source>
        <dbReference type="EMBL" id="NWO23671.1"/>
    </source>
</evidence>
<keyword evidence="2" id="KW-0813">Transport</keyword>
<keyword evidence="11" id="KW-1185">Reference proteome</keyword>
<organism evidence="10 11">
    <name type="scientific">Mogibacterium timidum</name>
    <dbReference type="NCBI Taxonomy" id="35519"/>
    <lineage>
        <taxon>Bacteria</taxon>
        <taxon>Bacillati</taxon>
        <taxon>Bacillota</taxon>
        <taxon>Clostridia</taxon>
        <taxon>Peptostreptococcales</taxon>
        <taxon>Anaerovoracaceae</taxon>
        <taxon>Mogibacterium</taxon>
    </lineage>
</organism>